<evidence type="ECO:0000313" key="2">
    <source>
        <dbReference type="Proteomes" id="UP000006552"/>
    </source>
</evidence>
<dbReference type="STRING" id="76114.ebA249"/>
<sequence length="70" mass="7828">MPLDSTGESPRVNPLKWTAFAPHAHSSCLLQDIRVSHTLDLLPITGKDSIGKVSFPFHSCWLSRLFRTPL</sequence>
<reference evidence="1 2" key="1">
    <citation type="journal article" date="2005" name="Arch. Microbiol.">
        <title>The genome sequence of an anaerobic aromatic-degrading denitrifying bacterium, strain EbN1.</title>
        <authorList>
            <person name="Rabus R."/>
            <person name="Kube M."/>
            <person name="Heider J."/>
            <person name="Beck A."/>
            <person name="Heitmann K."/>
            <person name="Widdel F."/>
            <person name="Reinhardt R."/>
        </authorList>
    </citation>
    <scope>NUCLEOTIDE SEQUENCE [LARGE SCALE GENOMIC DNA]</scope>
    <source>
        <strain evidence="1 2">EbN1</strain>
    </source>
</reference>
<name>Q5P8V5_AROAE</name>
<dbReference type="EMBL" id="CR555306">
    <property type="protein sequence ID" value="CAI06254.1"/>
    <property type="molecule type" value="Genomic_DNA"/>
</dbReference>
<dbReference type="KEGG" id="eba:ebA249"/>
<dbReference type="Proteomes" id="UP000006552">
    <property type="component" value="Chromosome"/>
</dbReference>
<keyword evidence="2" id="KW-1185">Reference proteome</keyword>
<evidence type="ECO:0000313" key="1">
    <source>
        <dbReference type="EMBL" id="CAI06254.1"/>
    </source>
</evidence>
<proteinExistence type="predicted"/>
<dbReference type="HOGENOM" id="CLU_2748977_0_0_4"/>
<organism evidence="1 2">
    <name type="scientific">Aromatoleum aromaticum (strain DSM 19018 / LMG 30748 / EbN1)</name>
    <name type="common">Azoarcus sp. (strain EbN1)</name>
    <dbReference type="NCBI Taxonomy" id="76114"/>
    <lineage>
        <taxon>Bacteria</taxon>
        <taxon>Pseudomonadati</taxon>
        <taxon>Pseudomonadota</taxon>
        <taxon>Betaproteobacteria</taxon>
        <taxon>Rhodocyclales</taxon>
        <taxon>Rhodocyclaceae</taxon>
        <taxon>Aromatoleum</taxon>
    </lineage>
</organism>
<dbReference type="AlphaFoldDB" id="Q5P8V5"/>
<accession>Q5P8V5</accession>
<gene>
    <name evidence="1" type="ORF">ebA249</name>
</gene>
<protein>
    <submittedName>
        <fullName evidence="1">Uncharacterized protein</fullName>
    </submittedName>
</protein>